<dbReference type="EMBL" id="JBHMEZ010000012">
    <property type="protein sequence ID" value="MFB9054303.1"/>
    <property type="molecule type" value="Genomic_DNA"/>
</dbReference>
<keyword evidence="2" id="KW-1133">Transmembrane helix</keyword>
<evidence type="ECO:0000256" key="3">
    <source>
        <dbReference type="SAM" id="SignalP"/>
    </source>
</evidence>
<reference evidence="4 5" key="1">
    <citation type="submission" date="2024-09" db="EMBL/GenBank/DDBJ databases">
        <authorList>
            <person name="Sun Q."/>
            <person name="Mori K."/>
        </authorList>
    </citation>
    <scope>NUCLEOTIDE SEQUENCE [LARGE SCALE GENOMIC DNA]</scope>
    <source>
        <strain evidence="4 5">CECT 8286</strain>
    </source>
</reference>
<evidence type="ECO:0000313" key="5">
    <source>
        <dbReference type="Proteomes" id="UP001589605"/>
    </source>
</evidence>
<proteinExistence type="predicted"/>
<feature type="signal peptide" evidence="3">
    <location>
        <begin position="1"/>
        <end position="24"/>
    </location>
</feature>
<feature type="coiled-coil region" evidence="1">
    <location>
        <begin position="158"/>
        <end position="207"/>
    </location>
</feature>
<keyword evidence="2" id="KW-0812">Transmembrane</keyword>
<dbReference type="RefSeq" id="WP_382383838.1">
    <property type="nucleotide sequence ID" value="NZ_JBHMEZ010000012.1"/>
</dbReference>
<name>A0ABV5F4C3_9FLAO</name>
<organism evidence="4 5">
    <name type="scientific">Formosa undariae</name>
    <dbReference type="NCBI Taxonomy" id="1325436"/>
    <lineage>
        <taxon>Bacteria</taxon>
        <taxon>Pseudomonadati</taxon>
        <taxon>Bacteroidota</taxon>
        <taxon>Flavobacteriia</taxon>
        <taxon>Flavobacteriales</taxon>
        <taxon>Flavobacteriaceae</taxon>
        <taxon>Formosa</taxon>
    </lineage>
</organism>
<evidence type="ECO:0000256" key="1">
    <source>
        <dbReference type="SAM" id="Coils"/>
    </source>
</evidence>
<keyword evidence="2" id="KW-0472">Membrane</keyword>
<feature type="transmembrane region" description="Helical" evidence="2">
    <location>
        <begin position="139"/>
        <end position="156"/>
    </location>
</feature>
<comment type="caution">
    <text evidence="4">The sequence shown here is derived from an EMBL/GenBank/DDBJ whole genome shotgun (WGS) entry which is preliminary data.</text>
</comment>
<dbReference type="Proteomes" id="UP001589605">
    <property type="component" value="Unassembled WGS sequence"/>
</dbReference>
<evidence type="ECO:0000256" key="2">
    <source>
        <dbReference type="SAM" id="Phobius"/>
    </source>
</evidence>
<gene>
    <name evidence="4" type="ORF">ACFFVB_14540</name>
</gene>
<keyword evidence="1" id="KW-0175">Coiled coil</keyword>
<accession>A0ABV5F4C3</accession>
<keyword evidence="3" id="KW-0732">Signal</keyword>
<evidence type="ECO:0000313" key="4">
    <source>
        <dbReference type="EMBL" id="MFB9054303.1"/>
    </source>
</evidence>
<protein>
    <submittedName>
        <fullName evidence="4">tRNA (Guanine-N1)-methyltransferase</fullName>
    </submittedName>
</protein>
<feature type="chain" id="PRO_5046869613" evidence="3">
    <location>
        <begin position="25"/>
        <end position="208"/>
    </location>
</feature>
<keyword evidence="5" id="KW-1185">Reference proteome</keyword>
<sequence>MNVIKTLTTTLFACLLTVSLVAQTTPDTDTEEENKLSLNEGTLDNQFEYVIQKSNNYQNYKVVKKEWLQTLKSHTLDSLKAIRIDLVETQTKVDSQASEIGTLKTDLGETQNTLDLTNKEKDSMQFLGMQLSKTTYNTFIWSIIAALLVFLLFFIYKFKNSNSTTKEAKRMLAEIEEEFDEHRKTALEREQKVRRQLQDELNKHKSNS</sequence>